<accession>A0A3D9IQL4</accession>
<dbReference type="InterPro" id="IPR006741">
    <property type="entry name" value="AgrB"/>
</dbReference>
<evidence type="ECO:0000313" key="9">
    <source>
        <dbReference type="EMBL" id="RED63918.1"/>
    </source>
</evidence>
<evidence type="ECO:0000256" key="5">
    <source>
        <dbReference type="ARBA" id="ARBA00022801"/>
    </source>
</evidence>
<keyword evidence="2" id="KW-0673">Quorum sensing</keyword>
<reference evidence="9 10" key="1">
    <citation type="submission" date="2018-07" db="EMBL/GenBank/DDBJ databases">
        <title>Genomic Encyclopedia of Type Strains, Phase III (KMG-III): the genomes of soil and plant-associated and newly described type strains.</title>
        <authorList>
            <person name="Whitman W."/>
        </authorList>
    </citation>
    <scope>NUCLEOTIDE SEQUENCE [LARGE SCALE GENOMIC DNA]</scope>
    <source>
        <strain evidence="9 10">CECT 8236</strain>
    </source>
</reference>
<dbReference type="EMBL" id="QRDY01000003">
    <property type="protein sequence ID" value="RED63918.1"/>
    <property type="molecule type" value="Genomic_DNA"/>
</dbReference>
<evidence type="ECO:0000256" key="8">
    <source>
        <dbReference type="SAM" id="Phobius"/>
    </source>
</evidence>
<dbReference type="RefSeq" id="WP_115992021.1">
    <property type="nucleotide sequence ID" value="NZ_QRDY01000003.1"/>
</dbReference>
<gene>
    <name evidence="9" type="ORF">DFP95_103159</name>
</gene>
<dbReference type="Proteomes" id="UP000256869">
    <property type="component" value="Unassembled WGS sequence"/>
</dbReference>
<dbReference type="GO" id="GO:0016020">
    <property type="term" value="C:membrane"/>
    <property type="evidence" value="ECO:0007669"/>
    <property type="project" value="InterPro"/>
</dbReference>
<keyword evidence="10" id="KW-1185">Reference proteome</keyword>
<protein>
    <submittedName>
        <fullName evidence="9">Accessory gene regulator protein AgrB</fullName>
    </submittedName>
</protein>
<dbReference type="GO" id="GO:0006508">
    <property type="term" value="P:proteolysis"/>
    <property type="evidence" value="ECO:0007669"/>
    <property type="project" value="UniProtKB-KW"/>
</dbReference>
<dbReference type="OrthoDB" id="2666767at2"/>
<keyword evidence="1" id="KW-1003">Cell membrane</keyword>
<feature type="transmembrane region" description="Helical" evidence="8">
    <location>
        <begin position="132"/>
        <end position="150"/>
    </location>
</feature>
<name>A0A3D9IQL4_9BACL</name>
<evidence type="ECO:0000313" key="10">
    <source>
        <dbReference type="Proteomes" id="UP000256869"/>
    </source>
</evidence>
<feature type="transmembrane region" description="Helical" evidence="8">
    <location>
        <begin position="102"/>
        <end position="120"/>
    </location>
</feature>
<evidence type="ECO:0000256" key="4">
    <source>
        <dbReference type="ARBA" id="ARBA00022692"/>
    </source>
</evidence>
<organism evidence="9 10">
    <name type="scientific">Cohnella lupini</name>
    <dbReference type="NCBI Taxonomy" id="1294267"/>
    <lineage>
        <taxon>Bacteria</taxon>
        <taxon>Bacillati</taxon>
        <taxon>Bacillota</taxon>
        <taxon>Bacilli</taxon>
        <taxon>Bacillales</taxon>
        <taxon>Paenibacillaceae</taxon>
        <taxon>Cohnella</taxon>
    </lineage>
</organism>
<keyword evidence="3" id="KW-0645">Protease</keyword>
<evidence type="ECO:0000256" key="7">
    <source>
        <dbReference type="ARBA" id="ARBA00023136"/>
    </source>
</evidence>
<dbReference type="GO" id="GO:0008233">
    <property type="term" value="F:peptidase activity"/>
    <property type="evidence" value="ECO:0007669"/>
    <property type="project" value="UniProtKB-KW"/>
</dbReference>
<dbReference type="Pfam" id="PF04647">
    <property type="entry name" value="AgrB"/>
    <property type="match status" value="1"/>
</dbReference>
<keyword evidence="5" id="KW-0378">Hydrolase</keyword>
<feature type="transmembrane region" description="Helical" evidence="8">
    <location>
        <begin position="63"/>
        <end position="96"/>
    </location>
</feature>
<evidence type="ECO:0000256" key="6">
    <source>
        <dbReference type="ARBA" id="ARBA00022989"/>
    </source>
</evidence>
<feature type="transmembrane region" description="Helical" evidence="8">
    <location>
        <begin position="29"/>
        <end position="51"/>
    </location>
</feature>
<sequence length="174" mass="19535">MINKLSMGLATYLKQVDAQNTPSIDVMKYSLYIILHNLFTIISITLVAIIFNEPMATLMGLMYFILLRIFAGGFHLHSSTWCTVLSILFVCIAPYIHFTQMWTLIITVVSVGIIAILAPRNFKGYARIPEKYYPFLKIAAVLIGGSNLFWKDSTLTSILVLQSILLLPKEKGGE</sequence>
<dbReference type="AlphaFoldDB" id="A0A3D9IQL4"/>
<comment type="caution">
    <text evidence="9">The sequence shown here is derived from an EMBL/GenBank/DDBJ whole genome shotgun (WGS) entry which is preliminary data.</text>
</comment>
<evidence type="ECO:0000256" key="1">
    <source>
        <dbReference type="ARBA" id="ARBA00022475"/>
    </source>
</evidence>
<keyword evidence="4 8" id="KW-0812">Transmembrane</keyword>
<dbReference type="SMART" id="SM00793">
    <property type="entry name" value="AgrB"/>
    <property type="match status" value="1"/>
</dbReference>
<dbReference type="GO" id="GO:0009372">
    <property type="term" value="P:quorum sensing"/>
    <property type="evidence" value="ECO:0007669"/>
    <property type="project" value="UniProtKB-KW"/>
</dbReference>
<keyword evidence="6 8" id="KW-1133">Transmembrane helix</keyword>
<keyword evidence="7 8" id="KW-0472">Membrane</keyword>
<proteinExistence type="predicted"/>
<evidence type="ECO:0000256" key="2">
    <source>
        <dbReference type="ARBA" id="ARBA00022654"/>
    </source>
</evidence>
<evidence type="ECO:0000256" key="3">
    <source>
        <dbReference type="ARBA" id="ARBA00022670"/>
    </source>
</evidence>